<keyword evidence="2" id="KW-0808">Transferase</keyword>
<evidence type="ECO:0000256" key="1">
    <source>
        <dbReference type="ARBA" id="ARBA00022670"/>
    </source>
</evidence>
<dbReference type="InterPro" id="IPR036397">
    <property type="entry name" value="RNaseH_sf"/>
</dbReference>
<dbReference type="GO" id="GO:0006508">
    <property type="term" value="P:proteolysis"/>
    <property type="evidence" value="ECO:0007669"/>
    <property type="project" value="UniProtKB-KW"/>
</dbReference>
<keyword evidence="1" id="KW-0645">Protease</keyword>
<keyword evidence="6" id="KW-0378">Hydrolase</keyword>
<dbReference type="GO" id="GO:0004519">
    <property type="term" value="F:endonuclease activity"/>
    <property type="evidence" value="ECO:0007669"/>
    <property type="project" value="UniProtKB-KW"/>
</dbReference>
<keyword evidence="4" id="KW-0540">Nuclease</keyword>
<evidence type="ECO:0000256" key="3">
    <source>
        <dbReference type="ARBA" id="ARBA00022695"/>
    </source>
</evidence>
<dbReference type="GO" id="GO:0003676">
    <property type="term" value="F:nucleic acid binding"/>
    <property type="evidence" value="ECO:0007669"/>
    <property type="project" value="InterPro"/>
</dbReference>
<evidence type="ECO:0000256" key="7">
    <source>
        <dbReference type="ARBA" id="ARBA00022918"/>
    </source>
</evidence>
<keyword evidence="7" id="KW-0695">RNA-directed DNA polymerase</keyword>
<dbReference type="PANTHER" id="PTHR48475">
    <property type="entry name" value="RIBONUCLEASE H"/>
    <property type="match status" value="1"/>
</dbReference>
<reference evidence="10" key="1">
    <citation type="journal article" date="2007" name="PLoS ONE">
        <title>The first genome sequence of an elite grapevine cultivar (Pinot noir Vitis vinifera L.): coping with a highly heterozygous genome.</title>
        <authorList>
            <person name="Velasco R."/>
            <person name="Zharkikh A."/>
            <person name="Troggio M."/>
            <person name="Cartwright D.A."/>
            <person name="Cestaro A."/>
            <person name="Pruss D."/>
            <person name="Pindo M."/>
            <person name="FitzGerald L.M."/>
            <person name="Vezzulli S."/>
            <person name="Reid J."/>
            <person name="Malacarne G."/>
            <person name="Iliev D."/>
            <person name="Coppola G."/>
            <person name="Wardell B."/>
            <person name="Micheletti D."/>
            <person name="Macalma T."/>
            <person name="Facci M."/>
            <person name="Mitchell J.T."/>
            <person name="Perazzolli M."/>
            <person name="Eldredge G."/>
            <person name="Gatto P."/>
            <person name="Oyzerski R."/>
            <person name="Moretto M."/>
            <person name="Gutin N."/>
            <person name="Stefanini M."/>
            <person name="Chen Y."/>
            <person name="Segala C."/>
            <person name="Davenport C."/>
            <person name="Dematte L."/>
            <person name="Mraz A."/>
            <person name="Battilana J."/>
            <person name="Stormo K."/>
            <person name="Costa F."/>
            <person name="Tao Q."/>
            <person name="Si-Ammour A."/>
            <person name="Harkins T."/>
            <person name="Lackey A."/>
            <person name="Perbost C."/>
            <person name="Taillon B."/>
            <person name="Stella A."/>
            <person name="Solovyev V."/>
            <person name="Fawcett J.A."/>
            <person name="Sterck L."/>
            <person name="Vandepoele K."/>
            <person name="Grando S.M."/>
            <person name="Toppo S."/>
            <person name="Moser C."/>
            <person name="Lanchbury J."/>
            <person name="Bogden R."/>
            <person name="Skolnick M."/>
            <person name="Sgaramella V."/>
            <person name="Bhatnagar S.K."/>
            <person name="Fontana P."/>
            <person name="Gutin A."/>
            <person name="Van de Peer Y."/>
            <person name="Salamini F."/>
            <person name="Viola R."/>
        </authorList>
    </citation>
    <scope>NUCLEOTIDE SEQUENCE</scope>
</reference>
<dbReference type="GO" id="GO:0003964">
    <property type="term" value="F:RNA-directed DNA polymerase activity"/>
    <property type="evidence" value="ECO:0007669"/>
    <property type="project" value="UniProtKB-KW"/>
</dbReference>
<sequence length="752" mass="86007">MKRIHPSIASHRLNVLPIEKPLANVVVVPKKEGKWRVCIDYTNINNACPKDSFPLRRIDQIVDSTAGQGMLSFLDAFFGYHQISMALADEEKTAFITPHGLYCYKVMPFGLKNTGATYQRLMTKIFKPLVGRTVEVYIDDIMVKSKTRDEHALHLREVFHLLRKYGMKLNPSKCAFDVRIEVSSDQVKAVMETPPPKSKKELQRLTGKLWAISVVLFRCSSHREQKPIYYVSRALADIETSAAQKLRPYFQTHLVVVLTDQPLRNILHKPDLTGRMLQWVIELSEYGIEYQPRLSMKGQVMVDFVVEYSQKPAQRKEPRKEEHVQEEYEAKDERMARYLTKVRDTLQRFAKWTIKKIPQTDNVCADALAGIVASLPIKEAILLPIHVQSDPSITEASTCNTIEANQGDDQEWTEVITRYLRIGILPEEPRQAHKIQVQAARFTLIGGHLYKRSFRGLYLRCLDHSGALHAPIPHVPSETLKPISSPWSFAQWGMDIMGPLLAAAAHKKFLLVTTDYFSKWVEAEAYASIKDKDITKFVLKNIICRFGIPQTILVDNGPQFDSITFRNFCSELNIRNLYSIPRYPQSNGQAEATNKTLVTTLKKRLEQAKGKWVKELPGVLWAYRTTPRRPTGNTPFALVYGMVAVIPREIGLPTIWTEAGRQGDANMELGRNLDWADEVRKSASIRMADYQQRAVAHYNRKAQPRGFKIGTLVLRKVFENTTSESGAYHLQKLDGILLLRPWNVSNLRQYYQ</sequence>
<dbReference type="SUPFAM" id="SSF56672">
    <property type="entry name" value="DNA/RNA polymerases"/>
    <property type="match status" value="1"/>
</dbReference>
<evidence type="ECO:0000256" key="6">
    <source>
        <dbReference type="ARBA" id="ARBA00022801"/>
    </source>
</evidence>
<proteinExistence type="predicted"/>
<evidence type="ECO:0008006" key="11">
    <source>
        <dbReference type="Google" id="ProtNLM"/>
    </source>
</evidence>
<organism evidence="10">
    <name type="scientific">Vitis vinifera</name>
    <name type="common">Grape</name>
    <dbReference type="NCBI Taxonomy" id="29760"/>
    <lineage>
        <taxon>Eukaryota</taxon>
        <taxon>Viridiplantae</taxon>
        <taxon>Streptophyta</taxon>
        <taxon>Embryophyta</taxon>
        <taxon>Tracheophyta</taxon>
        <taxon>Spermatophyta</taxon>
        <taxon>Magnoliopsida</taxon>
        <taxon>eudicotyledons</taxon>
        <taxon>Gunneridae</taxon>
        <taxon>Pentapetalae</taxon>
        <taxon>rosids</taxon>
        <taxon>Vitales</taxon>
        <taxon>Vitaceae</taxon>
        <taxon>Viteae</taxon>
        <taxon>Vitis</taxon>
    </lineage>
</organism>
<gene>
    <name evidence="10" type="ORF">VITISV_008793</name>
</gene>
<evidence type="ECO:0000313" key="10">
    <source>
        <dbReference type="EMBL" id="CAN65046.1"/>
    </source>
</evidence>
<dbReference type="GO" id="GO:0015074">
    <property type="term" value="P:DNA integration"/>
    <property type="evidence" value="ECO:0007669"/>
    <property type="project" value="InterPro"/>
</dbReference>
<dbReference type="InterPro" id="IPR000477">
    <property type="entry name" value="RT_dom"/>
</dbReference>
<dbReference type="FunFam" id="3.10.10.10:FF:000007">
    <property type="entry name" value="Retrovirus-related Pol polyprotein from transposon 17.6-like Protein"/>
    <property type="match status" value="1"/>
</dbReference>
<name>A5AYF0_VITVI</name>
<dbReference type="Gene3D" id="3.30.420.10">
    <property type="entry name" value="Ribonuclease H-like superfamily/Ribonuclease H"/>
    <property type="match status" value="2"/>
</dbReference>
<dbReference type="PROSITE" id="PS50994">
    <property type="entry name" value="INTEGRASE"/>
    <property type="match status" value="1"/>
</dbReference>
<dbReference type="InterPro" id="IPR001584">
    <property type="entry name" value="Integrase_cat-core"/>
</dbReference>
<dbReference type="Pfam" id="PF00665">
    <property type="entry name" value="rve"/>
    <property type="match status" value="1"/>
</dbReference>
<dbReference type="Gene3D" id="3.30.70.270">
    <property type="match status" value="1"/>
</dbReference>
<evidence type="ECO:0000259" key="8">
    <source>
        <dbReference type="PROSITE" id="PS50878"/>
    </source>
</evidence>
<protein>
    <recommendedName>
        <fullName evidence="11">Transposon Ty3-I Gag-Pol polyprotein</fullName>
    </recommendedName>
</protein>
<feature type="domain" description="Integrase catalytic" evidence="9">
    <location>
        <begin position="482"/>
        <end position="643"/>
    </location>
</feature>
<keyword evidence="3" id="KW-0548">Nucleotidyltransferase</keyword>
<feature type="domain" description="Reverse transcriptase" evidence="8">
    <location>
        <begin position="9"/>
        <end position="235"/>
    </location>
</feature>
<keyword evidence="5" id="KW-0255">Endonuclease</keyword>
<dbReference type="SUPFAM" id="SSF53098">
    <property type="entry name" value="Ribonuclease H-like"/>
    <property type="match status" value="1"/>
</dbReference>
<evidence type="ECO:0000259" key="9">
    <source>
        <dbReference type="PROSITE" id="PS50994"/>
    </source>
</evidence>
<dbReference type="InterPro" id="IPR012337">
    <property type="entry name" value="RNaseH-like_sf"/>
</dbReference>
<dbReference type="InterPro" id="IPR043128">
    <property type="entry name" value="Rev_trsase/Diguanyl_cyclase"/>
</dbReference>
<evidence type="ECO:0000256" key="5">
    <source>
        <dbReference type="ARBA" id="ARBA00022759"/>
    </source>
</evidence>
<accession>A5AYF0</accession>
<dbReference type="PANTHER" id="PTHR48475:SF2">
    <property type="entry name" value="RIBONUCLEASE H"/>
    <property type="match status" value="1"/>
</dbReference>
<dbReference type="PROSITE" id="PS50878">
    <property type="entry name" value="RT_POL"/>
    <property type="match status" value="1"/>
</dbReference>
<evidence type="ECO:0000256" key="2">
    <source>
        <dbReference type="ARBA" id="ARBA00022679"/>
    </source>
</evidence>
<dbReference type="CDD" id="cd01647">
    <property type="entry name" value="RT_LTR"/>
    <property type="match status" value="1"/>
</dbReference>
<dbReference type="Gene3D" id="3.10.10.10">
    <property type="entry name" value="HIV Type 1 Reverse Transcriptase, subunit A, domain 1"/>
    <property type="match status" value="1"/>
</dbReference>
<dbReference type="AlphaFoldDB" id="A5AYF0"/>
<dbReference type="EMBL" id="AM440118">
    <property type="protein sequence ID" value="CAN65046.1"/>
    <property type="molecule type" value="Genomic_DNA"/>
</dbReference>
<dbReference type="GO" id="GO:0008233">
    <property type="term" value="F:peptidase activity"/>
    <property type="evidence" value="ECO:0007669"/>
    <property type="project" value="UniProtKB-KW"/>
</dbReference>
<dbReference type="Pfam" id="PF00078">
    <property type="entry name" value="RVT_1"/>
    <property type="match status" value="1"/>
</dbReference>
<evidence type="ECO:0000256" key="4">
    <source>
        <dbReference type="ARBA" id="ARBA00022722"/>
    </source>
</evidence>
<dbReference type="InterPro" id="IPR043502">
    <property type="entry name" value="DNA/RNA_pol_sf"/>
</dbReference>